<accession>A0A0A8H8Y2</accession>
<dbReference type="Gene3D" id="2.160.20.110">
    <property type="match status" value="1"/>
</dbReference>
<dbReference type="InterPro" id="IPR011050">
    <property type="entry name" value="Pectin_lyase_fold/virulence"/>
</dbReference>
<dbReference type="InterPro" id="IPR012334">
    <property type="entry name" value="Pectin_lyas_fold"/>
</dbReference>
<name>A0A0A8H8Y2_9BACT</name>
<protein>
    <submittedName>
        <fullName evidence="2">Hemagglutinin domain-containing protein</fullName>
    </submittedName>
</protein>
<dbReference type="KEGG" id="csm:CSUB8521_0660"/>
<sequence length="1085" mass="118102">MEAKNYKSMKKLTHHIILSGITVSLLFSPLMATTNIKPNQLPSGGKFTHKTSGSINTNNNIMNITGNGASSVIQWGGGFSIGEKAQVNFKGENKNYLNIAHGTSKSIIEGILNAGGNNVFLINPNGVIITKTGTINANRFVASTTSMSDADMDKFANMKTFNDGLSFSPVFNSQKAGNVVNMGNINANDVLLIGNKVDIKGNINGMHKTNTAGDALKKPSGNTANKVHLVGNDVLINIDSVKAKSIIVSAYKSGALEQSTSSFYENGGKINGFTFTTQAYDGIENESKNKRIIDKNDFKKHATIASDVDWFYFAKGWNEDKHDMRDFFDTYKLVDDIDFGASEGKNYAHYCISDNECTSMIVGTGYNNAFNKTFDGQGYTLKNINIDTTDTKVTTKPQYVGIFGYANKATFKNINVDYMGGGIKANGNRVYVGGFIGESNGYGGDSTFTNISLSNIDNISGSQVGGFIGDTSNGATFSNISLNGIKNIKGSYYAGGFIGDSYGGTFSNISLKNITSISSSKGSVGGFIAYADVSSKFDNIILDDIDKIEIIYKNSTSYVGGFAGYSDNGVKFTNISLNNLGNISGGRYVGGFIGHNNQKGGTFTNISLNNIGDIGGRDGYDSDVGGFAGYLENGDVSNISLNGINSISGGNNGSKNVGGFIGNAGNVTFTNISLSGINSISGYSYTGGFIGQDSRNKFNNIYIYFDEDAKITGKNNGNGQNGTGKFYGWVSSNNKSTYNDIHIYYKDGTLSNATASSKYENKNKNNSKTNGEINLHTYDNKTDGYNQFLEKANTIGKPIVALPSKPEQPDVSESVSSDVKLDKDDLNIPVLDDILNDILNGEYSVSIDDLGNIKFTPTDKITLDSVKQSLDFLNEFFKQEGMEELLSKFESDLKNKYDKALALKDYLQTTIKSETQGIVNEFNAIKQAYEEELKKYNYYVNLLNEGKSIDNFDFTESAKKIKEYKNQLDGYISDINDKIATKYNQEIKEQFKYTDFTIKNDLFYSNMQIPNQPSLPDVAIQPDNDNSDLTLSFEQTSSFNLKGDEAIKEEEQVEVVEETSLTQKGKICIVSDNYKTMNSCLVSGM</sequence>
<proteinExistence type="predicted"/>
<dbReference type="Pfam" id="PF05860">
    <property type="entry name" value="TPS"/>
    <property type="match status" value="1"/>
</dbReference>
<dbReference type="Proteomes" id="UP000031135">
    <property type="component" value="Chromosome"/>
</dbReference>
<feature type="domain" description="Filamentous haemagglutinin FhaB/tRNA nuclease CdiA-like TPS" evidence="1">
    <location>
        <begin position="38"/>
        <end position="151"/>
    </location>
</feature>
<dbReference type="SMART" id="SM00912">
    <property type="entry name" value="Haemagg_act"/>
    <property type="match status" value="1"/>
</dbReference>
<gene>
    <name evidence="2" type="ORF">CSUB8521_0660</name>
</gene>
<evidence type="ECO:0000313" key="3">
    <source>
        <dbReference type="Proteomes" id="UP000031135"/>
    </source>
</evidence>
<organism evidence="2 3">
    <name type="scientific">Campylobacter subantarcticus LMG 24374</name>
    <dbReference type="NCBI Taxonomy" id="1388751"/>
    <lineage>
        <taxon>Bacteria</taxon>
        <taxon>Pseudomonadati</taxon>
        <taxon>Campylobacterota</taxon>
        <taxon>Epsilonproteobacteria</taxon>
        <taxon>Campylobacterales</taxon>
        <taxon>Campylobacteraceae</taxon>
        <taxon>Campylobacter</taxon>
    </lineage>
</organism>
<dbReference type="SUPFAM" id="SSF51126">
    <property type="entry name" value="Pectin lyase-like"/>
    <property type="match status" value="1"/>
</dbReference>
<reference evidence="2 3" key="1">
    <citation type="journal article" date="2014" name="Genome Biol. Evol.">
        <title>Comparative Genomics of the Campylobacter lari Group.</title>
        <authorList>
            <person name="Miller W.G."/>
            <person name="Yee E."/>
            <person name="Chapman M.H."/>
            <person name="Smith T.P."/>
            <person name="Bono J.L."/>
            <person name="Huynh S."/>
            <person name="Parker C.T."/>
            <person name="Vandamme P."/>
            <person name="Luong K."/>
            <person name="Korlach J."/>
        </authorList>
    </citation>
    <scope>NUCLEOTIDE SEQUENCE [LARGE SCALE GENOMIC DNA]</scope>
    <source>
        <strain evidence="2 3">LMG 24374</strain>
    </source>
</reference>
<dbReference type="RefSeq" id="WP_039663350.1">
    <property type="nucleotide sequence ID" value="NZ_CP007772.1"/>
</dbReference>
<dbReference type="Gene3D" id="2.160.20.10">
    <property type="entry name" value="Single-stranded right-handed beta-helix, Pectin lyase-like"/>
    <property type="match status" value="1"/>
</dbReference>
<evidence type="ECO:0000259" key="1">
    <source>
        <dbReference type="SMART" id="SM00912"/>
    </source>
</evidence>
<dbReference type="NCBIfam" id="TIGR01901">
    <property type="entry name" value="adhes_NPXG"/>
    <property type="match status" value="1"/>
</dbReference>
<evidence type="ECO:0000313" key="2">
    <source>
        <dbReference type="EMBL" id="AJC90511.1"/>
    </source>
</evidence>
<dbReference type="EMBL" id="CP007772">
    <property type="protein sequence ID" value="AJC90511.1"/>
    <property type="molecule type" value="Genomic_DNA"/>
</dbReference>
<dbReference type="HOGENOM" id="CLU_004068_0_0_7"/>
<dbReference type="OrthoDB" id="5363540at2"/>
<dbReference type="AlphaFoldDB" id="A0A0A8H8Y2"/>
<dbReference type="InterPro" id="IPR008638">
    <property type="entry name" value="FhaB/CdiA-like_TPS"/>
</dbReference>